<evidence type="ECO:0000313" key="1">
    <source>
        <dbReference type="EMBL" id="MPC37943.1"/>
    </source>
</evidence>
<name>A0A5B7EYJ9_PORTR</name>
<dbReference type="Proteomes" id="UP000324222">
    <property type="component" value="Unassembled WGS sequence"/>
</dbReference>
<gene>
    <name evidence="1" type="ORF">E2C01_031438</name>
</gene>
<dbReference type="EMBL" id="VSRR010003929">
    <property type="protein sequence ID" value="MPC37943.1"/>
    <property type="molecule type" value="Genomic_DNA"/>
</dbReference>
<reference evidence="1 2" key="1">
    <citation type="submission" date="2019-05" db="EMBL/GenBank/DDBJ databases">
        <title>Another draft genome of Portunus trituberculatus and its Hox gene families provides insights of decapod evolution.</title>
        <authorList>
            <person name="Jeong J.-H."/>
            <person name="Song I."/>
            <person name="Kim S."/>
            <person name="Choi T."/>
            <person name="Kim D."/>
            <person name="Ryu S."/>
            <person name="Kim W."/>
        </authorList>
    </citation>
    <scope>NUCLEOTIDE SEQUENCE [LARGE SCALE GENOMIC DNA]</scope>
    <source>
        <tissue evidence="1">Muscle</tissue>
    </source>
</reference>
<protein>
    <submittedName>
        <fullName evidence="1">Uncharacterized protein</fullName>
    </submittedName>
</protein>
<dbReference type="AlphaFoldDB" id="A0A5B7EYJ9"/>
<comment type="caution">
    <text evidence="1">The sequence shown here is derived from an EMBL/GenBank/DDBJ whole genome shotgun (WGS) entry which is preliminary data.</text>
</comment>
<proteinExistence type="predicted"/>
<keyword evidence="2" id="KW-1185">Reference proteome</keyword>
<accession>A0A5B7EYJ9</accession>
<sequence>MFELGWRTLGTVLLGQYSKDLRLPRETWNCSDSLGYGSSLLLILSDSLRATLDEASGVTSREARQGRHFAI</sequence>
<organism evidence="1 2">
    <name type="scientific">Portunus trituberculatus</name>
    <name type="common">Swimming crab</name>
    <name type="synonym">Neptunus trituberculatus</name>
    <dbReference type="NCBI Taxonomy" id="210409"/>
    <lineage>
        <taxon>Eukaryota</taxon>
        <taxon>Metazoa</taxon>
        <taxon>Ecdysozoa</taxon>
        <taxon>Arthropoda</taxon>
        <taxon>Crustacea</taxon>
        <taxon>Multicrustacea</taxon>
        <taxon>Malacostraca</taxon>
        <taxon>Eumalacostraca</taxon>
        <taxon>Eucarida</taxon>
        <taxon>Decapoda</taxon>
        <taxon>Pleocyemata</taxon>
        <taxon>Brachyura</taxon>
        <taxon>Eubrachyura</taxon>
        <taxon>Portunoidea</taxon>
        <taxon>Portunidae</taxon>
        <taxon>Portuninae</taxon>
        <taxon>Portunus</taxon>
    </lineage>
</organism>
<evidence type="ECO:0000313" key="2">
    <source>
        <dbReference type="Proteomes" id="UP000324222"/>
    </source>
</evidence>